<feature type="compositionally biased region" description="Polar residues" evidence="1">
    <location>
        <begin position="95"/>
        <end position="104"/>
    </location>
</feature>
<sequence>MRPRKMKRNDRRRDSPQNPETRSLQFHHRHTHPSRVLHPAPLVQVPKHLHLKHIHRIRSLPHTTPRRSNTLYSATLTNRLPNPTRPRASRPRTPLANQESTLTLDTIPPPACPPGDSATCLDTR</sequence>
<proteinExistence type="predicted"/>
<feature type="region of interest" description="Disordered" evidence="1">
    <location>
        <begin position="56"/>
        <end position="124"/>
    </location>
</feature>
<feature type="compositionally biased region" description="Low complexity" evidence="1">
    <location>
        <begin position="81"/>
        <end position="94"/>
    </location>
</feature>
<reference evidence="4" key="2">
    <citation type="submission" date="2020-04" db="EMBL/GenBank/DDBJ databases">
        <authorList>
            <consortium name="NCBI Genome Project"/>
        </authorList>
    </citation>
    <scope>NUCLEOTIDE SEQUENCE</scope>
    <source>
        <strain evidence="4">CBS 781.70</strain>
    </source>
</reference>
<accession>A0A6G1FRV8</accession>
<keyword evidence="3" id="KW-1185">Reference proteome</keyword>
<feature type="region of interest" description="Disordered" evidence="1">
    <location>
        <begin position="1"/>
        <end position="34"/>
    </location>
</feature>
<dbReference type="Proteomes" id="UP000504638">
    <property type="component" value="Unplaced"/>
</dbReference>
<protein>
    <submittedName>
        <fullName evidence="2 4">Uncharacterized protein</fullName>
    </submittedName>
</protein>
<dbReference type="GeneID" id="54420903"/>
<evidence type="ECO:0000313" key="4">
    <source>
        <dbReference type="RefSeq" id="XP_033530155.1"/>
    </source>
</evidence>
<reference evidence="2 4" key="1">
    <citation type="submission" date="2020-01" db="EMBL/GenBank/DDBJ databases">
        <authorList>
            <consortium name="DOE Joint Genome Institute"/>
            <person name="Haridas S."/>
            <person name="Albert R."/>
            <person name="Binder M."/>
            <person name="Bloem J."/>
            <person name="Labutti K."/>
            <person name="Salamov A."/>
            <person name="Andreopoulos B."/>
            <person name="Baker S.E."/>
            <person name="Barry K."/>
            <person name="Bills G."/>
            <person name="Bluhm B.H."/>
            <person name="Cannon C."/>
            <person name="Castanera R."/>
            <person name="Culley D.E."/>
            <person name="Daum C."/>
            <person name="Ezra D."/>
            <person name="Gonzalez J.B."/>
            <person name="Henrissat B."/>
            <person name="Kuo A."/>
            <person name="Liang C."/>
            <person name="Lipzen A."/>
            <person name="Lutzoni F."/>
            <person name="Magnuson J."/>
            <person name="Mondo S."/>
            <person name="Nolan M."/>
            <person name="Ohm R."/>
            <person name="Pangilinan J."/>
            <person name="Park H.-J."/>
            <person name="Ramirez L."/>
            <person name="Alfaro M."/>
            <person name="Sun H."/>
            <person name="Tritt A."/>
            <person name="Yoshinaga Y."/>
            <person name="Zwiers L.-H."/>
            <person name="Turgeon B.G."/>
            <person name="Goodwin S.B."/>
            <person name="Spatafora J.W."/>
            <person name="Crous P.W."/>
            <person name="Grigoriev I.V."/>
        </authorList>
    </citation>
    <scope>NUCLEOTIDE SEQUENCE</scope>
    <source>
        <strain evidence="2 4">CBS 781.70</strain>
    </source>
</reference>
<dbReference type="AlphaFoldDB" id="A0A6G1FRV8"/>
<evidence type="ECO:0000256" key="1">
    <source>
        <dbReference type="SAM" id="MobiDB-lite"/>
    </source>
</evidence>
<feature type="compositionally biased region" description="Polar residues" evidence="1">
    <location>
        <begin position="66"/>
        <end position="80"/>
    </location>
</feature>
<gene>
    <name evidence="2 4" type="ORF">P152DRAFT_462388</name>
</gene>
<evidence type="ECO:0000313" key="3">
    <source>
        <dbReference type="Proteomes" id="UP000504638"/>
    </source>
</evidence>
<dbReference type="EMBL" id="ML975182">
    <property type="protein sequence ID" value="KAF1808524.1"/>
    <property type="molecule type" value="Genomic_DNA"/>
</dbReference>
<feature type="compositionally biased region" description="Basic residues" evidence="1">
    <location>
        <begin position="1"/>
        <end position="10"/>
    </location>
</feature>
<organism evidence="2">
    <name type="scientific">Eremomyces bilateralis CBS 781.70</name>
    <dbReference type="NCBI Taxonomy" id="1392243"/>
    <lineage>
        <taxon>Eukaryota</taxon>
        <taxon>Fungi</taxon>
        <taxon>Dikarya</taxon>
        <taxon>Ascomycota</taxon>
        <taxon>Pezizomycotina</taxon>
        <taxon>Dothideomycetes</taxon>
        <taxon>Dothideomycetes incertae sedis</taxon>
        <taxon>Eremomycetales</taxon>
        <taxon>Eremomycetaceae</taxon>
        <taxon>Eremomyces</taxon>
    </lineage>
</organism>
<name>A0A6G1FRV8_9PEZI</name>
<reference evidence="4" key="3">
    <citation type="submission" date="2025-04" db="UniProtKB">
        <authorList>
            <consortium name="RefSeq"/>
        </authorList>
    </citation>
    <scope>IDENTIFICATION</scope>
    <source>
        <strain evidence="4">CBS 781.70</strain>
    </source>
</reference>
<feature type="compositionally biased region" description="Basic residues" evidence="1">
    <location>
        <begin position="25"/>
        <end position="34"/>
    </location>
</feature>
<dbReference type="RefSeq" id="XP_033530155.1">
    <property type="nucleotide sequence ID" value="XM_033680333.1"/>
</dbReference>
<evidence type="ECO:0000313" key="2">
    <source>
        <dbReference type="EMBL" id="KAF1808524.1"/>
    </source>
</evidence>